<feature type="domain" description="Nudix hydrolase" evidence="1">
    <location>
        <begin position="50"/>
        <end position="288"/>
    </location>
</feature>
<dbReference type="Pfam" id="PF00293">
    <property type="entry name" value="NUDIX"/>
    <property type="match status" value="1"/>
</dbReference>
<dbReference type="GO" id="GO:0005737">
    <property type="term" value="C:cytoplasm"/>
    <property type="evidence" value="ECO:0007669"/>
    <property type="project" value="TreeGrafter"/>
</dbReference>
<dbReference type="EMBL" id="MN739778">
    <property type="protein sequence ID" value="QHT26081.1"/>
    <property type="molecule type" value="Genomic_DNA"/>
</dbReference>
<evidence type="ECO:0000259" key="1">
    <source>
        <dbReference type="PROSITE" id="PS51462"/>
    </source>
</evidence>
<accession>A0A6C0EBU3</accession>
<dbReference type="Gene3D" id="3.90.79.10">
    <property type="entry name" value="Nucleoside Triphosphate Pyrophosphohydrolase"/>
    <property type="match status" value="1"/>
</dbReference>
<evidence type="ECO:0000313" key="2">
    <source>
        <dbReference type="EMBL" id="QHT26081.1"/>
    </source>
</evidence>
<reference evidence="2" key="1">
    <citation type="journal article" date="2020" name="Nature">
        <title>Giant virus diversity and host interactions through global metagenomics.</title>
        <authorList>
            <person name="Schulz F."/>
            <person name="Roux S."/>
            <person name="Paez-Espino D."/>
            <person name="Jungbluth S."/>
            <person name="Walsh D.A."/>
            <person name="Denef V.J."/>
            <person name="McMahon K.D."/>
            <person name="Konstantinidis K.T."/>
            <person name="Eloe-Fadrosh E.A."/>
            <person name="Kyrpides N.C."/>
            <person name="Woyke T."/>
        </authorList>
    </citation>
    <scope>NUCLEOTIDE SEQUENCE</scope>
    <source>
        <strain evidence="2">GVMAG-M-3300023179-27</strain>
    </source>
</reference>
<dbReference type="PROSITE" id="PS51462">
    <property type="entry name" value="NUDIX"/>
    <property type="match status" value="1"/>
</dbReference>
<organism evidence="2">
    <name type="scientific">viral metagenome</name>
    <dbReference type="NCBI Taxonomy" id="1070528"/>
    <lineage>
        <taxon>unclassified sequences</taxon>
        <taxon>metagenomes</taxon>
        <taxon>organismal metagenomes</taxon>
    </lineage>
</organism>
<dbReference type="GO" id="GO:0006402">
    <property type="term" value="P:mRNA catabolic process"/>
    <property type="evidence" value="ECO:0007669"/>
    <property type="project" value="TreeGrafter"/>
</dbReference>
<proteinExistence type="predicted"/>
<name>A0A6C0EBU3_9ZZZZ</name>
<dbReference type="GO" id="GO:0034353">
    <property type="term" value="F:mRNA 5'-diphosphatase activity"/>
    <property type="evidence" value="ECO:0007669"/>
    <property type="project" value="TreeGrafter"/>
</dbReference>
<dbReference type="PANTHER" id="PTHR23114:SF17">
    <property type="entry name" value="M7GPPPN-MRNA HYDROLASE"/>
    <property type="match status" value="1"/>
</dbReference>
<dbReference type="SUPFAM" id="SSF55811">
    <property type="entry name" value="Nudix"/>
    <property type="match status" value="1"/>
</dbReference>
<dbReference type="AlphaFoldDB" id="A0A6C0EBU3"/>
<protein>
    <recommendedName>
        <fullName evidence="1">Nudix hydrolase domain-containing protein</fullName>
    </recommendedName>
</protein>
<dbReference type="InterPro" id="IPR015797">
    <property type="entry name" value="NUDIX_hydrolase-like_dom_sf"/>
</dbReference>
<sequence length="300" mass="35259">MSVKKKQSYCNNCDNYGHEYKSCPMPVTSHGIILVKLDKQTKIKHTSTDIKNESIGIYPRDYSDLDTISRYMNLIQFLMVRRKHSLGYIEFIRGRYKIDNIDGINFLFQQMVPEEINMIGSKSFDELWREMWNNDEEKIRHFKGEYEMSKAKFEKLKNGIDVDIPLSFYLNIIPTYKTQEWGFPKGRRSKSEPSLVCAQREFREETSIDPSKIRIISEIKPIEENLTGTNGVKYKHIYYVAELIDDVDIEIGENGEIGAISFFSYNDAINSIREYHLEKRQILTSLFMYYIKTIVANKIN</sequence>
<dbReference type="PANTHER" id="PTHR23114">
    <property type="entry name" value="M7GPPPN-MRNA HYDROLASE"/>
    <property type="match status" value="1"/>
</dbReference>
<dbReference type="InterPro" id="IPR000086">
    <property type="entry name" value="NUDIX_hydrolase_dom"/>
</dbReference>